<dbReference type="EMBL" id="MTYH01000282">
    <property type="protein sequence ID" value="PNP36996.1"/>
    <property type="molecule type" value="Genomic_DNA"/>
</dbReference>
<feature type="region of interest" description="Disordered" evidence="1">
    <location>
        <begin position="114"/>
        <end position="181"/>
    </location>
</feature>
<dbReference type="OrthoDB" id="4899252at2759"/>
<organism evidence="3 4">
    <name type="scientific">Trichoderma gamsii</name>
    <dbReference type="NCBI Taxonomy" id="398673"/>
    <lineage>
        <taxon>Eukaryota</taxon>
        <taxon>Fungi</taxon>
        <taxon>Dikarya</taxon>
        <taxon>Ascomycota</taxon>
        <taxon>Pezizomycotina</taxon>
        <taxon>Sordariomycetes</taxon>
        <taxon>Hypocreomycetidae</taxon>
        <taxon>Hypocreales</taxon>
        <taxon>Hypocreaceae</taxon>
        <taxon>Trichoderma</taxon>
    </lineage>
</organism>
<keyword evidence="2" id="KW-1133">Transmembrane helix</keyword>
<gene>
    <name evidence="3" type="ORF">TGAMA5MH_11106</name>
</gene>
<dbReference type="Proteomes" id="UP000236546">
    <property type="component" value="Unassembled WGS sequence"/>
</dbReference>
<accession>A0A2K0SUP5</accession>
<evidence type="ECO:0000313" key="3">
    <source>
        <dbReference type="EMBL" id="PNP36996.1"/>
    </source>
</evidence>
<protein>
    <submittedName>
        <fullName evidence="3">Uncharacterized protein</fullName>
    </submittedName>
</protein>
<feature type="region of interest" description="Disordered" evidence="1">
    <location>
        <begin position="234"/>
        <end position="275"/>
    </location>
</feature>
<evidence type="ECO:0000256" key="2">
    <source>
        <dbReference type="SAM" id="Phobius"/>
    </source>
</evidence>
<proteinExistence type="predicted"/>
<dbReference type="AlphaFoldDB" id="A0A2K0SUP5"/>
<sequence length="275" mass="29143">MSWRNAGILVRQNGDSLVPALCVEACNEAATAGQQTPQSTLCTSKNFLFFVDQCIRCIKETIDTSPFGATPIPSLLPYLQDCHMLGYTVKHVPVTNDKTSTVTFLLPTDAAATDVTPTGQSSSSRVISSTSSGSKRVTPSSRTLTSSSSQSGASSLHTSISSSQSVISTTPSQTTSPHTTSSQNHAWIAGAVIAPIAILAIISLSFCLRKRHKRTKKQTEYDIDSTYGKAQLESDTNGIHELDSTPIRGEMPANEAPANEKPANEAPAVELASKA</sequence>
<keyword evidence="2" id="KW-0812">Transmembrane</keyword>
<feature type="transmembrane region" description="Helical" evidence="2">
    <location>
        <begin position="186"/>
        <end position="208"/>
    </location>
</feature>
<comment type="caution">
    <text evidence="3">The sequence shown here is derived from an EMBL/GenBank/DDBJ whole genome shotgun (WGS) entry which is preliminary data.</text>
</comment>
<feature type="compositionally biased region" description="Low complexity" evidence="1">
    <location>
        <begin position="252"/>
        <end position="268"/>
    </location>
</feature>
<evidence type="ECO:0000313" key="4">
    <source>
        <dbReference type="Proteomes" id="UP000236546"/>
    </source>
</evidence>
<keyword evidence="2" id="KW-0472">Membrane</keyword>
<name>A0A2K0SUP5_9HYPO</name>
<evidence type="ECO:0000256" key="1">
    <source>
        <dbReference type="SAM" id="MobiDB-lite"/>
    </source>
</evidence>
<reference evidence="3 4" key="1">
    <citation type="submission" date="2017-02" db="EMBL/GenBank/DDBJ databases">
        <title>Genomes of Trichoderma spp. with biocontrol activity.</title>
        <authorList>
            <person name="Gardiner D."/>
            <person name="Kazan K."/>
            <person name="Vos C."/>
            <person name="Harvey P."/>
        </authorList>
    </citation>
    <scope>NUCLEOTIDE SEQUENCE [LARGE SCALE GENOMIC DNA]</scope>
    <source>
        <strain evidence="3 4">A5MH</strain>
    </source>
</reference>